<dbReference type="KEGG" id="gni:GNIT_1476"/>
<dbReference type="InterPro" id="IPR052528">
    <property type="entry name" value="Sugar_transport-like"/>
</dbReference>
<dbReference type="Gene3D" id="1.20.1250.20">
    <property type="entry name" value="MFS general substrate transporter like domains"/>
    <property type="match status" value="2"/>
</dbReference>
<gene>
    <name evidence="6" type="ordered locus">GNIT_1476</name>
</gene>
<feature type="transmembrane region" description="Helical" evidence="5">
    <location>
        <begin position="200"/>
        <end position="223"/>
    </location>
</feature>
<dbReference type="PANTHER" id="PTHR23526">
    <property type="entry name" value="INTEGRAL MEMBRANE TRANSPORT PROTEIN-RELATED"/>
    <property type="match status" value="1"/>
</dbReference>
<dbReference type="InterPro" id="IPR011701">
    <property type="entry name" value="MFS"/>
</dbReference>
<feature type="transmembrane region" description="Helical" evidence="5">
    <location>
        <begin position="104"/>
        <end position="126"/>
    </location>
</feature>
<keyword evidence="3 5" id="KW-0472">Membrane</keyword>
<keyword evidence="1 5" id="KW-0812">Transmembrane</keyword>
<evidence type="ECO:0000313" key="6">
    <source>
        <dbReference type="EMBL" id="AEP29595.1"/>
    </source>
</evidence>
<feature type="transmembrane region" description="Helical" evidence="5">
    <location>
        <begin position="379"/>
        <end position="405"/>
    </location>
</feature>
<dbReference type="SUPFAM" id="SSF103473">
    <property type="entry name" value="MFS general substrate transporter"/>
    <property type="match status" value="1"/>
</dbReference>
<evidence type="ECO:0000313" key="7">
    <source>
        <dbReference type="Proteomes" id="UP000009282"/>
    </source>
</evidence>
<dbReference type="Pfam" id="PF07690">
    <property type="entry name" value="MFS_1"/>
    <property type="match status" value="1"/>
</dbReference>
<dbReference type="Proteomes" id="UP000009282">
    <property type="component" value="Chromosome"/>
</dbReference>
<evidence type="ECO:0000256" key="3">
    <source>
        <dbReference type="ARBA" id="ARBA00023136"/>
    </source>
</evidence>
<accession>G4QEQ6</accession>
<feature type="transmembrane region" description="Helical" evidence="5">
    <location>
        <begin position="170"/>
        <end position="194"/>
    </location>
</feature>
<keyword evidence="2 5" id="KW-1133">Transmembrane helix</keyword>
<evidence type="ECO:0000256" key="2">
    <source>
        <dbReference type="ARBA" id="ARBA00022989"/>
    </source>
</evidence>
<feature type="transmembrane region" description="Helical" evidence="5">
    <location>
        <begin position="319"/>
        <end position="337"/>
    </location>
</feature>
<dbReference type="EMBL" id="CP003060">
    <property type="protein sequence ID" value="AEP29595.1"/>
    <property type="molecule type" value="Genomic_DNA"/>
</dbReference>
<evidence type="ECO:0000256" key="4">
    <source>
        <dbReference type="SAM" id="MobiDB-lite"/>
    </source>
</evidence>
<name>G4QEQ6_GLANF</name>
<feature type="region of interest" description="Disordered" evidence="4">
    <location>
        <begin position="1"/>
        <end position="23"/>
    </location>
</feature>
<dbReference type="PANTHER" id="PTHR23526:SF2">
    <property type="entry name" value="MAJOR FACILITATOR SUPERFAMILY (MFS) PROFILE DOMAIN-CONTAINING PROTEIN"/>
    <property type="match status" value="1"/>
</dbReference>
<dbReference type="GO" id="GO:0022857">
    <property type="term" value="F:transmembrane transporter activity"/>
    <property type="evidence" value="ECO:0007669"/>
    <property type="project" value="InterPro"/>
</dbReference>
<feature type="transmembrane region" description="Helical" evidence="5">
    <location>
        <begin position="417"/>
        <end position="441"/>
    </location>
</feature>
<evidence type="ECO:0000256" key="1">
    <source>
        <dbReference type="ARBA" id="ARBA00022692"/>
    </source>
</evidence>
<dbReference type="InterPro" id="IPR036259">
    <property type="entry name" value="MFS_trans_sf"/>
</dbReference>
<feature type="transmembrane region" description="Helical" evidence="5">
    <location>
        <begin position="287"/>
        <end position="307"/>
    </location>
</feature>
<feature type="transmembrane region" description="Helical" evidence="5">
    <location>
        <begin position="47"/>
        <end position="69"/>
    </location>
</feature>
<reference evidence="6 7" key="1">
    <citation type="journal article" date="2011" name="J. Bacteriol.">
        <title>Complete genome sequence of seawater bacterium Glaciecola nitratireducens FR1064T.</title>
        <authorList>
            <person name="Bian F."/>
            <person name="Qin Q.L."/>
            <person name="Xie B.B."/>
            <person name="Shu Y.L."/>
            <person name="Zhang X.Y."/>
            <person name="Yu Y."/>
            <person name="Chen B."/>
            <person name="Chen X.L."/>
            <person name="Zhou B.C."/>
            <person name="Zhang Y.Z."/>
        </authorList>
    </citation>
    <scope>NUCLEOTIDE SEQUENCE [LARGE SCALE GENOMIC DNA]</scope>
    <source>
        <strain evidence="7">JCM 12485 / KCTC 12276 / FR1064</strain>
    </source>
</reference>
<dbReference type="RefSeq" id="WP_014108469.1">
    <property type="nucleotide sequence ID" value="NC_016041.1"/>
</dbReference>
<dbReference type="STRING" id="1085623.GNIT_1476"/>
<feature type="transmembrane region" description="Helical" evidence="5">
    <location>
        <begin position="259"/>
        <end position="281"/>
    </location>
</feature>
<dbReference type="eggNOG" id="COG2807">
    <property type="taxonomic scope" value="Bacteria"/>
</dbReference>
<feature type="transmembrane region" description="Helical" evidence="5">
    <location>
        <begin position="132"/>
        <end position="149"/>
    </location>
</feature>
<keyword evidence="7" id="KW-1185">Reference proteome</keyword>
<dbReference type="OrthoDB" id="9772882at2"/>
<organism evidence="6 7">
    <name type="scientific">Glaciecola nitratireducens (strain JCM 12485 / KCTC 12276 / FR1064)</name>
    <dbReference type="NCBI Taxonomy" id="1085623"/>
    <lineage>
        <taxon>Bacteria</taxon>
        <taxon>Pseudomonadati</taxon>
        <taxon>Pseudomonadota</taxon>
        <taxon>Gammaproteobacteria</taxon>
        <taxon>Alteromonadales</taxon>
        <taxon>Alteromonadaceae</taxon>
        <taxon>Brumicola</taxon>
    </lineage>
</organism>
<dbReference type="HOGENOM" id="CLU_025379_0_1_6"/>
<proteinExistence type="predicted"/>
<feature type="transmembrane region" description="Helical" evidence="5">
    <location>
        <begin position="343"/>
        <end position="367"/>
    </location>
</feature>
<sequence length="485" mass="54274">MPKRQPVKSQQSPTELGDTSEASRLLERRKEQKSLLRTTLRYSQKEALASSAMTATSDNFFNAFAIYLQASMTQLGILTGIPQLFGAITQIISIWLGNHFCRKNIIIGSAIAQSITLLSMAAVAVLRPSNGIWYFIALALMHHGLLNLIQPQWRAWMGSIVPANRRGSFFALRTRIIMFASLCVFLAGGALLTAVDKIDLTWLGFSLLFVIAAVGRLNSAWLFSKMHDEHLQPSKVAFVQTLIAFKEAWQDPVFRQYSLLVATMQSMVAISAPFFAVYMLAHLEFTYLEFVLSGIASIVTQFFTLKFWEKFSDQFGNRLVIMVTSGAITLIPLLWLFSDSFIYIIAIQCFSGLWWSGFTLSTANYLYDIRPHHSNFATYAATQAGLAAVLVFVGSLLGGIVASYANAFNEWSGLSLWLSSSLFIVFICSSLGRLLVFFYFIPNLQDTGIRQRPKMLSLVLRVARFNAISGVNFDWLTVVKKKPEE</sequence>
<evidence type="ECO:0000256" key="5">
    <source>
        <dbReference type="SAM" id="Phobius"/>
    </source>
</evidence>
<dbReference type="AlphaFoldDB" id="G4QEQ6"/>
<protein>
    <submittedName>
        <fullName evidence="6">Twin-arginine translocation pathway signal</fullName>
    </submittedName>
</protein>
<feature type="transmembrane region" description="Helical" evidence="5">
    <location>
        <begin position="75"/>
        <end position="97"/>
    </location>
</feature>